<gene>
    <name evidence="2" type="ORF">FRUB_03729</name>
</gene>
<feature type="compositionally biased region" description="Gly residues" evidence="1">
    <location>
        <begin position="52"/>
        <end position="96"/>
    </location>
</feature>
<protein>
    <submittedName>
        <fullName evidence="2">Ribose ABC transport system, periplasmic ribose-binding protein RbsB</fullName>
    </submittedName>
</protein>
<reference evidence="3" key="1">
    <citation type="submission" date="2017-06" db="EMBL/GenBank/DDBJ databases">
        <title>Genome analysis of Fimbriiglobus ruber SP5, the first member of the order Planctomycetales with confirmed chitinolytic capability.</title>
        <authorList>
            <person name="Ravin N.V."/>
            <person name="Rakitin A.L."/>
            <person name="Ivanova A.A."/>
            <person name="Beletsky A.V."/>
            <person name="Kulichevskaya I.S."/>
            <person name="Mardanov A.V."/>
            <person name="Dedysh S.N."/>
        </authorList>
    </citation>
    <scope>NUCLEOTIDE SEQUENCE [LARGE SCALE GENOMIC DNA]</scope>
    <source>
        <strain evidence="3">SP5</strain>
    </source>
</reference>
<dbReference type="EMBL" id="NIDE01000005">
    <property type="protein sequence ID" value="OWK41651.1"/>
    <property type="molecule type" value="Genomic_DNA"/>
</dbReference>
<evidence type="ECO:0000313" key="3">
    <source>
        <dbReference type="Proteomes" id="UP000214646"/>
    </source>
</evidence>
<proteinExistence type="predicted"/>
<name>A0A225DJL7_9BACT</name>
<accession>A0A225DJL7</accession>
<feature type="region of interest" description="Disordered" evidence="1">
    <location>
        <begin position="1"/>
        <end position="25"/>
    </location>
</feature>
<dbReference type="AlphaFoldDB" id="A0A225DJL7"/>
<comment type="caution">
    <text evidence="2">The sequence shown here is derived from an EMBL/GenBank/DDBJ whole genome shotgun (WGS) entry which is preliminary data.</text>
</comment>
<sequence length="180" mass="17621">MFTVTPATPTTADTITATDTTDSTITGSVTLPAQSTQVATHFQVQILPPQGQQGGQNGGQQGGQNGGQQGGQNGGQQGGQNGGQQGGQNGGQQGGPGGVQILVVALDASNNPVVNYTGTVQITSTGTGDTLPAAYTFTAGDAGAHVFTVTPASPTTADTFTVTDTTDSSLTGSAVLPALT</sequence>
<evidence type="ECO:0000256" key="1">
    <source>
        <dbReference type="SAM" id="MobiDB-lite"/>
    </source>
</evidence>
<dbReference type="Proteomes" id="UP000214646">
    <property type="component" value="Unassembled WGS sequence"/>
</dbReference>
<organism evidence="2 3">
    <name type="scientific">Fimbriiglobus ruber</name>
    <dbReference type="NCBI Taxonomy" id="1908690"/>
    <lineage>
        <taxon>Bacteria</taxon>
        <taxon>Pseudomonadati</taxon>
        <taxon>Planctomycetota</taxon>
        <taxon>Planctomycetia</taxon>
        <taxon>Gemmatales</taxon>
        <taxon>Gemmataceae</taxon>
        <taxon>Fimbriiglobus</taxon>
    </lineage>
</organism>
<feature type="region of interest" description="Disordered" evidence="1">
    <location>
        <begin position="48"/>
        <end position="96"/>
    </location>
</feature>
<keyword evidence="3" id="KW-1185">Reference proteome</keyword>
<dbReference type="RefSeq" id="WP_088254930.1">
    <property type="nucleotide sequence ID" value="NZ_NIDE01000005.1"/>
</dbReference>
<evidence type="ECO:0000313" key="2">
    <source>
        <dbReference type="EMBL" id="OWK41651.1"/>
    </source>
</evidence>